<dbReference type="Pfam" id="PF00596">
    <property type="entry name" value="Aldolase_II"/>
    <property type="match status" value="1"/>
</dbReference>
<dbReference type="PANTHER" id="PTHR10672:SF25">
    <property type="entry name" value="MEIOTICALLY UP-REGULATED GENE 14 PROTEIN"/>
    <property type="match status" value="1"/>
</dbReference>
<dbReference type="OrthoDB" id="3238794at2759"/>
<dbReference type="InterPro" id="IPR001303">
    <property type="entry name" value="Aldolase_II/adducin_N"/>
</dbReference>
<feature type="domain" description="Class II aldolase/adducin N-terminal" evidence="1">
    <location>
        <begin position="64"/>
        <end position="248"/>
    </location>
</feature>
<comment type="caution">
    <text evidence="2">The sequence shown here is derived from an EMBL/GenBank/DDBJ whole genome shotgun (WGS) entry which is preliminary data.</text>
</comment>
<dbReference type="GO" id="GO:0005856">
    <property type="term" value="C:cytoskeleton"/>
    <property type="evidence" value="ECO:0007669"/>
    <property type="project" value="TreeGrafter"/>
</dbReference>
<dbReference type="AlphaFoldDB" id="A0A8H7A9R1"/>
<dbReference type="SMART" id="SM01007">
    <property type="entry name" value="Aldolase_II"/>
    <property type="match status" value="1"/>
</dbReference>
<dbReference type="SUPFAM" id="SSF53639">
    <property type="entry name" value="AraD/HMP-PK domain-like"/>
    <property type="match status" value="1"/>
</dbReference>
<dbReference type="InterPro" id="IPR051017">
    <property type="entry name" value="Aldolase-II_Adducin_sf"/>
</dbReference>
<evidence type="ECO:0000313" key="2">
    <source>
        <dbReference type="EMBL" id="KAF7503227.1"/>
    </source>
</evidence>
<accession>A0A8H7A9R1</accession>
<proteinExistence type="predicted"/>
<dbReference type="InterPro" id="IPR036409">
    <property type="entry name" value="Aldolase_II/adducin_N_sf"/>
</dbReference>
<dbReference type="Gene3D" id="3.40.225.10">
    <property type="entry name" value="Class II aldolase/adducin N-terminal domain"/>
    <property type="match status" value="1"/>
</dbReference>
<organism evidence="2 3">
    <name type="scientific">Endocarpon pusillum</name>
    <dbReference type="NCBI Taxonomy" id="364733"/>
    <lineage>
        <taxon>Eukaryota</taxon>
        <taxon>Fungi</taxon>
        <taxon>Dikarya</taxon>
        <taxon>Ascomycota</taxon>
        <taxon>Pezizomycotina</taxon>
        <taxon>Eurotiomycetes</taxon>
        <taxon>Chaetothyriomycetidae</taxon>
        <taxon>Verrucariales</taxon>
        <taxon>Verrucariaceae</taxon>
        <taxon>Endocarpon</taxon>
    </lineage>
</organism>
<keyword evidence="3" id="KW-1185">Reference proteome</keyword>
<dbReference type="PANTHER" id="PTHR10672">
    <property type="entry name" value="ADDUCIN"/>
    <property type="match status" value="1"/>
</dbReference>
<protein>
    <recommendedName>
        <fullName evidence="1">Class II aldolase/adducin N-terminal domain-containing protein</fullName>
    </recommendedName>
</protein>
<gene>
    <name evidence="2" type="ORF">GJ744_004204</name>
</gene>
<name>A0A8H7A9R1_9EURO</name>
<dbReference type="Proteomes" id="UP000606974">
    <property type="component" value="Unassembled WGS sequence"/>
</dbReference>
<reference evidence="2" key="1">
    <citation type="submission" date="2020-02" db="EMBL/GenBank/DDBJ databases">
        <authorList>
            <person name="Palmer J.M."/>
        </authorList>
    </citation>
    <scope>NUCLEOTIDE SEQUENCE</scope>
    <source>
        <strain evidence="2">EPUS1.4</strain>
        <tissue evidence="2">Thallus</tissue>
    </source>
</reference>
<sequence>MPPVSLQDLNHNSAVSLESKTVVATTENVKKEKTVLDALSHGPIKLTGIPTFSTPDEHRHHILLHMAATFRQWARCGYTEGISGHISVRDPVYESYIWMNPIGRHFGLLTAGDMMCIDIESGAIVGGNRTQPGNAPGFLIHSEIHKARPDVHAICHAHTRAGRAWSAFGKPLEMLTQDVCNFYKCLAVYDDYGGIVDSEEEGRNIAKSLGKHNKGAILLSHGLLTVGKTVDEAGFMFGLLERSCAIQLDIEAAGLPKRIIADEQAEYNFRMISQPEWLYVEAQPDIEFEIETAIRQEGSPGLGRGLQRIKVDVSPPSA</sequence>
<dbReference type="FunFam" id="3.40.225.10:FF:000009">
    <property type="entry name" value="Class II aldolase/adducin N-terminal"/>
    <property type="match status" value="1"/>
</dbReference>
<evidence type="ECO:0000259" key="1">
    <source>
        <dbReference type="SMART" id="SM01007"/>
    </source>
</evidence>
<dbReference type="EMBL" id="JAACFV010000190">
    <property type="protein sequence ID" value="KAF7503227.1"/>
    <property type="molecule type" value="Genomic_DNA"/>
</dbReference>
<dbReference type="GO" id="GO:0051015">
    <property type="term" value="F:actin filament binding"/>
    <property type="evidence" value="ECO:0007669"/>
    <property type="project" value="TreeGrafter"/>
</dbReference>
<evidence type="ECO:0000313" key="3">
    <source>
        <dbReference type="Proteomes" id="UP000606974"/>
    </source>
</evidence>